<reference evidence="1" key="1">
    <citation type="submission" date="2021-06" db="EMBL/GenBank/DDBJ databases">
        <authorList>
            <person name="Kallberg Y."/>
            <person name="Tangrot J."/>
            <person name="Rosling A."/>
        </authorList>
    </citation>
    <scope>NUCLEOTIDE SEQUENCE</scope>
    <source>
        <strain evidence="1">CL551</strain>
    </source>
</reference>
<dbReference type="EMBL" id="CAJVPV010060262">
    <property type="protein sequence ID" value="CAG8789795.1"/>
    <property type="molecule type" value="Genomic_DNA"/>
</dbReference>
<gene>
    <name evidence="1" type="ORF">AMORRO_LOCUS18035</name>
</gene>
<keyword evidence="2" id="KW-1185">Reference proteome</keyword>
<dbReference type="Proteomes" id="UP000789342">
    <property type="component" value="Unassembled WGS sequence"/>
</dbReference>
<name>A0A9N9JN56_9GLOM</name>
<proteinExistence type="predicted"/>
<sequence>CVPSQGVKVREKVSTRGLLIETLILEATLTKDNPKVITKYLISRLNFLNCSIGR</sequence>
<comment type="caution">
    <text evidence="1">The sequence shown here is derived from an EMBL/GenBank/DDBJ whole genome shotgun (WGS) entry which is preliminary data.</text>
</comment>
<evidence type="ECO:0000313" key="2">
    <source>
        <dbReference type="Proteomes" id="UP000789342"/>
    </source>
</evidence>
<protein>
    <submittedName>
        <fullName evidence="1">13469_t:CDS:1</fullName>
    </submittedName>
</protein>
<organism evidence="1 2">
    <name type="scientific">Acaulospora morrowiae</name>
    <dbReference type="NCBI Taxonomy" id="94023"/>
    <lineage>
        <taxon>Eukaryota</taxon>
        <taxon>Fungi</taxon>
        <taxon>Fungi incertae sedis</taxon>
        <taxon>Mucoromycota</taxon>
        <taxon>Glomeromycotina</taxon>
        <taxon>Glomeromycetes</taxon>
        <taxon>Diversisporales</taxon>
        <taxon>Acaulosporaceae</taxon>
        <taxon>Acaulospora</taxon>
    </lineage>
</organism>
<evidence type="ECO:0000313" key="1">
    <source>
        <dbReference type="EMBL" id="CAG8789795.1"/>
    </source>
</evidence>
<accession>A0A9N9JN56</accession>
<feature type="non-terminal residue" evidence="1">
    <location>
        <position position="1"/>
    </location>
</feature>
<dbReference type="AlphaFoldDB" id="A0A9N9JN56"/>